<evidence type="ECO:0000256" key="6">
    <source>
        <dbReference type="NCBIfam" id="TIGR01068"/>
    </source>
</evidence>
<dbReference type="PRINTS" id="PR00421">
    <property type="entry name" value="THIOREDOXIN"/>
</dbReference>
<dbReference type="Gene3D" id="3.40.30.10">
    <property type="entry name" value="Glutaredoxin"/>
    <property type="match status" value="1"/>
</dbReference>
<evidence type="ECO:0000256" key="2">
    <source>
        <dbReference type="ARBA" id="ARBA00022448"/>
    </source>
</evidence>
<dbReference type="Pfam" id="PF00085">
    <property type="entry name" value="Thioredoxin"/>
    <property type="match status" value="1"/>
</dbReference>
<evidence type="ECO:0000259" key="8">
    <source>
        <dbReference type="PROSITE" id="PS51352"/>
    </source>
</evidence>
<evidence type="ECO:0000256" key="5">
    <source>
        <dbReference type="ARBA" id="ARBA00023284"/>
    </source>
</evidence>
<reference evidence="9 10" key="1">
    <citation type="submission" date="2023-01" db="EMBL/GenBank/DDBJ databases">
        <title>Minimal conservation of predation-associated metabolite biosynthetic gene clusters underscores biosynthetic potential of Myxococcota including descriptions for ten novel species: Archangium lansinium sp. nov., Myxococcus landrumus sp. nov., Nannocystis bai.</title>
        <authorList>
            <person name="Ahearne A."/>
            <person name="Stevens C."/>
            <person name="Dowd S."/>
        </authorList>
    </citation>
    <scope>NUCLEOTIDE SEQUENCE [LARGE SCALE GENOMIC DNA]</scope>
    <source>
        <strain evidence="9 10">WIWO2</strain>
    </source>
</reference>
<evidence type="ECO:0000256" key="3">
    <source>
        <dbReference type="ARBA" id="ARBA00022982"/>
    </source>
</evidence>
<proteinExistence type="inferred from homology"/>
<keyword evidence="5" id="KW-0676">Redox-active center</keyword>
<dbReference type="PROSITE" id="PS00194">
    <property type="entry name" value="THIOREDOXIN_1"/>
    <property type="match status" value="1"/>
</dbReference>
<evidence type="ECO:0000313" key="10">
    <source>
        <dbReference type="Proteomes" id="UP001217485"/>
    </source>
</evidence>
<keyword evidence="2" id="KW-0813">Transport</keyword>
<dbReference type="PROSITE" id="PS51352">
    <property type="entry name" value="THIOREDOXIN_2"/>
    <property type="match status" value="1"/>
</dbReference>
<dbReference type="EMBL" id="JAQNDK010000005">
    <property type="protein sequence ID" value="MDC0684618.1"/>
    <property type="molecule type" value="Genomic_DNA"/>
</dbReference>
<dbReference type="NCBIfam" id="TIGR01068">
    <property type="entry name" value="thioredoxin"/>
    <property type="match status" value="1"/>
</dbReference>
<dbReference type="PIRSF" id="PIRSF000077">
    <property type="entry name" value="Thioredoxin"/>
    <property type="match status" value="1"/>
</dbReference>
<evidence type="ECO:0000313" key="9">
    <source>
        <dbReference type="EMBL" id="MDC0684618.1"/>
    </source>
</evidence>
<gene>
    <name evidence="9" type="primary">trxA</name>
    <name evidence="9" type="ORF">POL72_43285</name>
</gene>
<organism evidence="9 10">
    <name type="scientific">Sorangium atrum</name>
    <dbReference type="NCBI Taxonomy" id="2995308"/>
    <lineage>
        <taxon>Bacteria</taxon>
        <taxon>Pseudomonadati</taxon>
        <taxon>Myxococcota</taxon>
        <taxon>Polyangia</taxon>
        <taxon>Polyangiales</taxon>
        <taxon>Polyangiaceae</taxon>
        <taxon>Sorangium</taxon>
    </lineage>
</organism>
<protein>
    <recommendedName>
        <fullName evidence="6 7">Thioredoxin</fullName>
    </recommendedName>
</protein>
<evidence type="ECO:0000256" key="4">
    <source>
        <dbReference type="ARBA" id="ARBA00023157"/>
    </source>
</evidence>
<evidence type="ECO:0000256" key="7">
    <source>
        <dbReference type="PIRNR" id="PIRNR000077"/>
    </source>
</evidence>
<keyword evidence="4" id="KW-1015">Disulfide bond</keyword>
<dbReference type="InterPro" id="IPR013766">
    <property type="entry name" value="Thioredoxin_domain"/>
</dbReference>
<accession>A0ABT5CF99</accession>
<dbReference type="RefSeq" id="WP_272102748.1">
    <property type="nucleotide sequence ID" value="NZ_JAQNDK010000005.1"/>
</dbReference>
<sequence>MAGEHVVTFTNENFESEVINSPIPVLVDFTATWCGPCKQLAPIVETIAKESQGTLKVGKLDIDAAPKLAQKYNVRAVPTCILFRGGEKAGSYTGVASKEKLLRELGV</sequence>
<comment type="caution">
    <text evidence="9">The sequence shown here is derived from an EMBL/GenBank/DDBJ whole genome shotgun (WGS) entry which is preliminary data.</text>
</comment>
<dbReference type="CDD" id="cd02947">
    <property type="entry name" value="TRX_family"/>
    <property type="match status" value="1"/>
</dbReference>
<name>A0ABT5CF99_9BACT</name>
<comment type="similarity">
    <text evidence="1 7">Belongs to the thioredoxin family.</text>
</comment>
<keyword evidence="10" id="KW-1185">Reference proteome</keyword>
<dbReference type="InterPro" id="IPR017937">
    <property type="entry name" value="Thioredoxin_CS"/>
</dbReference>
<keyword evidence="3" id="KW-0249">Electron transport</keyword>
<dbReference type="SUPFAM" id="SSF52833">
    <property type="entry name" value="Thioredoxin-like"/>
    <property type="match status" value="1"/>
</dbReference>
<dbReference type="PANTHER" id="PTHR45663">
    <property type="entry name" value="GEO12009P1"/>
    <property type="match status" value="1"/>
</dbReference>
<dbReference type="InterPro" id="IPR036249">
    <property type="entry name" value="Thioredoxin-like_sf"/>
</dbReference>
<dbReference type="PANTHER" id="PTHR45663:SF11">
    <property type="entry name" value="GEO12009P1"/>
    <property type="match status" value="1"/>
</dbReference>
<feature type="domain" description="Thioredoxin" evidence="8">
    <location>
        <begin position="1"/>
        <end position="107"/>
    </location>
</feature>
<dbReference type="InterPro" id="IPR005746">
    <property type="entry name" value="Thioredoxin"/>
</dbReference>
<dbReference type="Proteomes" id="UP001217485">
    <property type="component" value="Unassembled WGS sequence"/>
</dbReference>
<evidence type="ECO:0000256" key="1">
    <source>
        <dbReference type="ARBA" id="ARBA00008987"/>
    </source>
</evidence>